<dbReference type="Proteomes" id="UP001183881">
    <property type="component" value="Unassembled WGS sequence"/>
</dbReference>
<feature type="region of interest" description="Disordered" evidence="3">
    <location>
        <begin position="48"/>
        <end position="71"/>
    </location>
</feature>
<feature type="chain" id="PRO_5047454735" description="Low molecular weight antigen MTB12-like C-terminal domain-containing protein" evidence="4">
    <location>
        <begin position="42"/>
        <end position="192"/>
    </location>
</feature>
<organism evidence="6 7">
    <name type="scientific">Streptomyces edwardsiae</name>
    <dbReference type="NCBI Taxonomy" id="3075527"/>
    <lineage>
        <taxon>Bacteria</taxon>
        <taxon>Bacillati</taxon>
        <taxon>Actinomycetota</taxon>
        <taxon>Actinomycetes</taxon>
        <taxon>Kitasatosporales</taxon>
        <taxon>Streptomycetaceae</taxon>
        <taxon>Streptomyces</taxon>
    </lineage>
</organism>
<comment type="similarity">
    <text evidence="2">Belongs to the MTB12 family.</text>
</comment>
<feature type="domain" description="Low molecular weight antigen MTB12-like C-terminal" evidence="5">
    <location>
        <begin position="75"/>
        <end position="184"/>
    </location>
</feature>
<keyword evidence="7" id="KW-1185">Reference proteome</keyword>
<dbReference type="EMBL" id="JAVRFA010000026">
    <property type="protein sequence ID" value="MDT0397014.1"/>
    <property type="molecule type" value="Genomic_DNA"/>
</dbReference>
<proteinExistence type="inferred from homology"/>
<evidence type="ECO:0000256" key="4">
    <source>
        <dbReference type="SAM" id="SignalP"/>
    </source>
</evidence>
<evidence type="ECO:0000313" key="7">
    <source>
        <dbReference type="Proteomes" id="UP001183881"/>
    </source>
</evidence>
<dbReference type="Pfam" id="PF26580">
    <property type="entry name" value="Mtb12_C"/>
    <property type="match status" value="1"/>
</dbReference>
<feature type="compositionally biased region" description="Polar residues" evidence="3">
    <location>
        <begin position="58"/>
        <end position="67"/>
    </location>
</feature>
<evidence type="ECO:0000259" key="5">
    <source>
        <dbReference type="Pfam" id="PF26580"/>
    </source>
</evidence>
<evidence type="ECO:0000256" key="3">
    <source>
        <dbReference type="SAM" id="MobiDB-lite"/>
    </source>
</evidence>
<feature type="signal peptide" evidence="4">
    <location>
        <begin position="1"/>
        <end position="41"/>
    </location>
</feature>
<name>A0ABU2PXV7_9ACTN</name>
<gene>
    <name evidence="6" type="ORF">RM705_20340</name>
</gene>
<comment type="caution">
    <text evidence="6">The sequence shown here is derived from an EMBL/GenBank/DDBJ whole genome shotgun (WGS) entry which is preliminary data.</text>
</comment>
<feature type="region of interest" description="Disordered" evidence="3">
    <location>
        <begin position="1"/>
        <end position="23"/>
    </location>
</feature>
<keyword evidence="1 4" id="KW-0732">Signal</keyword>
<evidence type="ECO:0000313" key="6">
    <source>
        <dbReference type="EMBL" id="MDT0397014.1"/>
    </source>
</evidence>
<feature type="compositionally biased region" description="Gly residues" evidence="3">
    <location>
        <begin position="1"/>
        <end position="18"/>
    </location>
</feature>
<dbReference type="RefSeq" id="WP_311645660.1">
    <property type="nucleotide sequence ID" value="NZ_JAVRFA010000026.1"/>
</dbReference>
<protein>
    <recommendedName>
        <fullName evidence="5">Low molecular weight antigen MTB12-like C-terminal domain-containing protein</fullName>
    </recommendedName>
</protein>
<dbReference type="InterPro" id="IPR058644">
    <property type="entry name" value="Mtb12-like_C"/>
</dbReference>
<evidence type="ECO:0000256" key="2">
    <source>
        <dbReference type="ARBA" id="ARBA00093774"/>
    </source>
</evidence>
<evidence type="ECO:0000256" key="1">
    <source>
        <dbReference type="ARBA" id="ARBA00022729"/>
    </source>
</evidence>
<accession>A0ABU2PXV7</accession>
<sequence>MVLGSGIGRGKTRTGGHGPRTAGRGTALAAALFLVSAPGLAACGDGYSGGGDGGTYTPTAERTTNEPGSAPADRAAAEKEIRQNWEKFFDPGTPVDEKKKLLQNGELLGPVLEVFSGDNRAGQVKAEVTEIAFTSPTEADVTFTLTLKGATALPDASGVAVDDDGTWKVSVKSLCALVQLSGDESPPDIPGC</sequence>
<reference evidence="7" key="1">
    <citation type="submission" date="2023-07" db="EMBL/GenBank/DDBJ databases">
        <title>30 novel species of actinomycetes from the DSMZ collection.</title>
        <authorList>
            <person name="Nouioui I."/>
        </authorList>
    </citation>
    <scope>NUCLEOTIDE SEQUENCE [LARGE SCALE GENOMIC DNA]</scope>
    <source>
        <strain evidence="7">DSM 41636</strain>
    </source>
</reference>